<dbReference type="AlphaFoldDB" id="A0A1M7Y8I8"/>
<name>A0A1M7Y8I8_9BACT</name>
<organism evidence="1 2">
    <name type="scientific">Desulfopila aestuarii DSM 18488</name>
    <dbReference type="NCBI Taxonomy" id="1121416"/>
    <lineage>
        <taxon>Bacteria</taxon>
        <taxon>Pseudomonadati</taxon>
        <taxon>Thermodesulfobacteriota</taxon>
        <taxon>Desulfobulbia</taxon>
        <taxon>Desulfobulbales</taxon>
        <taxon>Desulfocapsaceae</taxon>
        <taxon>Desulfopila</taxon>
    </lineage>
</organism>
<sequence length="43" mass="5022">MPMLFIIQEKMDIDIRLPPGIPQMKKMISSIYYTAIDLPIVRT</sequence>
<keyword evidence="2" id="KW-1185">Reference proteome</keyword>
<accession>A0A1M7Y8I8</accession>
<proteinExistence type="predicted"/>
<evidence type="ECO:0000313" key="2">
    <source>
        <dbReference type="Proteomes" id="UP000184603"/>
    </source>
</evidence>
<evidence type="ECO:0000313" key="1">
    <source>
        <dbReference type="EMBL" id="SHO48952.1"/>
    </source>
</evidence>
<gene>
    <name evidence="1" type="ORF">SAMN02745220_02557</name>
</gene>
<reference evidence="1 2" key="1">
    <citation type="submission" date="2016-12" db="EMBL/GenBank/DDBJ databases">
        <authorList>
            <person name="Song W.-J."/>
            <person name="Kurnit D.M."/>
        </authorList>
    </citation>
    <scope>NUCLEOTIDE SEQUENCE [LARGE SCALE GENOMIC DNA]</scope>
    <source>
        <strain evidence="1 2">DSM 18488</strain>
    </source>
</reference>
<dbReference type="STRING" id="1121416.SAMN02745220_02557"/>
<dbReference type="EMBL" id="FRFE01000011">
    <property type="protein sequence ID" value="SHO48952.1"/>
    <property type="molecule type" value="Genomic_DNA"/>
</dbReference>
<dbReference type="Proteomes" id="UP000184603">
    <property type="component" value="Unassembled WGS sequence"/>
</dbReference>
<protein>
    <submittedName>
        <fullName evidence="1">Uncharacterized protein</fullName>
    </submittedName>
</protein>